<comment type="caution">
    <text evidence="1">The sequence shown here is derived from an EMBL/GenBank/DDBJ whole genome shotgun (WGS) entry which is preliminary data.</text>
</comment>
<protein>
    <submittedName>
        <fullName evidence="1">Uncharacterized protein</fullName>
    </submittedName>
</protein>
<accession>A0ABR1X8U2</accession>
<dbReference type="EMBL" id="JAQQWN010000003">
    <property type="protein sequence ID" value="KAK8091838.1"/>
    <property type="molecule type" value="Genomic_DNA"/>
</dbReference>
<keyword evidence="2" id="KW-1185">Reference proteome</keyword>
<dbReference type="RefSeq" id="XP_066673810.1">
    <property type="nucleotide sequence ID" value="XM_066806514.1"/>
</dbReference>
<evidence type="ECO:0000313" key="1">
    <source>
        <dbReference type="EMBL" id="KAK8091838.1"/>
    </source>
</evidence>
<dbReference type="GeneID" id="92039574"/>
<proteinExistence type="predicted"/>
<sequence>MKKETTVTAKCNVRDLLSSIYIIRYCGVRACGVLEILTEELGDGHVERNHVFLYQKLLPNAVDEADGSGRHVLRIPPTADSLEFVEKAGELGMGDPQVWKAATAQLLISLFPYDFMPEVLGFNLQYEPITLQTLAIFVSYLQVVREMAGGRGEEGKTAVQEAWRRIQAGYVL</sequence>
<evidence type="ECO:0000313" key="2">
    <source>
        <dbReference type="Proteomes" id="UP001433268"/>
    </source>
</evidence>
<name>A0ABR1X8U2_9PEZI</name>
<organism evidence="1 2">
    <name type="scientific">Apiospora hydei</name>
    <dbReference type="NCBI Taxonomy" id="1337664"/>
    <lineage>
        <taxon>Eukaryota</taxon>
        <taxon>Fungi</taxon>
        <taxon>Dikarya</taxon>
        <taxon>Ascomycota</taxon>
        <taxon>Pezizomycotina</taxon>
        <taxon>Sordariomycetes</taxon>
        <taxon>Xylariomycetidae</taxon>
        <taxon>Amphisphaeriales</taxon>
        <taxon>Apiosporaceae</taxon>
        <taxon>Apiospora</taxon>
    </lineage>
</organism>
<reference evidence="1 2" key="1">
    <citation type="submission" date="2023-01" db="EMBL/GenBank/DDBJ databases">
        <title>Analysis of 21 Apiospora genomes using comparative genomics revels a genus with tremendous synthesis potential of carbohydrate active enzymes and secondary metabolites.</title>
        <authorList>
            <person name="Sorensen T."/>
        </authorList>
    </citation>
    <scope>NUCLEOTIDE SEQUENCE [LARGE SCALE GENOMIC DNA]</scope>
    <source>
        <strain evidence="1 2">CBS 114990</strain>
    </source>
</reference>
<gene>
    <name evidence="1" type="ORF">PG997_002199</name>
</gene>
<dbReference type="Proteomes" id="UP001433268">
    <property type="component" value="Unassembled WGS sequence"/>
</dbReference>